<feature type="transmembrane region" description="Helical" evidence="5">
    <location>
        <begin position="80"/>
        <end position="103"/>
    </location>
</feature>
<feature type="transmembrane region" description="Helical" evidence="5">
    <location>
        <begin position="16"/>
        <end position="39"/>
    </location>
</feature>
<dbReference type="Gene3D" id="1.20.1250.20">
    <property type="entry name" value="MFS general substrate transporter like domains"/>
    <property type="match status" value="2"/>
</dbReference>
<feature type="transmembrane region" description="Helical" evidence="5">
    <location>
        <begin position="291"/>
        <end position="311"/>
    </location>
</feature>
<dbReference type="PRINTS" id="PR01035">
    <property type="entry name" value="TCRTETA"/>
</dbReference>
<dbReference type="InterPro" id="IPR020846">
    <property type="entry name" value="MFS_dom"/>
</dbReference>
<keyword evidence="8" id="KW-1185">Reference proteome</keyword>
<feature type="transmembrane region" description="Helical" evidence="5">
    <location>
        <begin position="109"/>
        <end position="128"/>
    </location>
</feature>
<feature type="transmembrane region" description="Helical" evidence="5">
    <location>
        <begin position="387"/>
        <end position="407"/>
    </location>
</feature>
<dbReference type="Proteomes" id="UP001596447">
    <property type="component" value="Unassembled WGS sequence"/>
</dbReference>
<dbReference type="GO" id="GO:0016020">
    <property type="term" value="C:membrane"/>
    <property type="evidence" value="ECO:0007669"/>
    <property type="project" value="UniProtKB-SubCell"/>
</dbReference>
<organism evidence="7 8">
    <name type="scientific">Halospeciosus flavus</name>
    <dbReference type="NCBI Taxonomy" id="3032283"/>
    <lineage>
        <taxon>Archaea</taxon>
        <taxon>Methanobacteriati</taxon>
        <taxon>Methanobacteriota</taxon>
        <taxon>Stenosarchaea group</taxon>
        <taxon>Halobacteria</taxon>
        <taxon>Halobacteriales</taxon>
        <taxon>Halobacteriaceae</taxon>
        <taxon>Halospeciosus</taxon>
    </lineage>
</organism>
<feature type="transmembrane region" description="Helical" evidence="5">
    <location>
        <begin position="317"/>
        <end position="344"/>
    </location>
</feature>
<feature type="transmembrane region" description="Helical" evidence="5">
    <location>
        <begin position="365"/>
        <end position="381"/>
    </location>
</feature>
<dbReference type="PANTHER" id="PTHR23526:SF4">
    <property type="entry name" value="INTEGRAL MEMBRANE TRANSPORT PROTEIN"/>
    <property type="match status" value="1"/>
</dbReference>
<dbReference type="SUPFAM" id="SSF103473">
    <property type="entry name" value="MFS general substrate transporter"/>
    <property type="match status" value="1"/>
</dbReference>
<feature type="transmembrane region" description="Helical" evidence="5">
    <location>
        <begin position="140"/>
        <end position="163"/>
    </location>
</feature>
<dbReference type="InterPro" id="IPR011701">
    <property type="entry name" value="MFS"/>
</dbReference>
<keyword evidence="2 5" id="KW-0812">Transmembrane</keyword>
<sequence length="422" mass="42642">MDGSPFDGPDGRQRTVIALAAVARFAAAILMGTGLAVIVERLGGSPFAVSMVLGAYFGGMMLFAPFWGAVADATGRRRDVLLWTSALATLTVPLLVVAEGVWAPIGLRGLYAVFAAGFSPVMLSFASARGGDDDRGSEMGFFNSARGAGITVGQVGAGVLLGLATPDTFYLVVAGVSAVSVLAVALVTDPADVDGTTDPKTVVSEVRRRLFPPPDEREHFDRGGLRWLYVALVARNTTVLGVISLLPTYFAGPVGASTAVMGLLLALNPAGQTVCMYVFGKAADAYGRKPLITAGIAGSGAFAVLAAAASLPTAEGVRVVVAGLAMVLIAASFSAMNTGAVAFIGDVAPPEHESGLMGLRTTAKGLGGLLGPVLVGSLATATSYRTAFLLGSSLAFGAAVLASVRLVETNPAAGGTAFAADD</sequence>
<evidence type="ECO:0000313" key="7">
    <source>
        <dbReference type="EMBL" id="MFC7201666.1"/>
    </source>
</evidence>
<proteinExistence type="predicted"/>
<evidence type="ECO:0000256" key="3">
    <source>
        <dbReference type="ARBA" id="ARBA00022989"/>
    </source>
</evidence>
<dbReference type="EMBL" id="JBHTAR010000011">
    <property type="protein sequence ID" value="MFC7201666.1"/>
    <property type="molecule type" value="Genomic_DNA"/>
</dbReference>
<dbReference type="PANTHER" id="PTHR23526">
    <property type="entry name" value="INTEGRAL MEMBRANE TRANSPORT PROTEIN-RELATED"/>
    <property type="match status" value="1"/>
</dbReference>
<keyword evidence="4 5" id="KW-0472">Membrane</keyword>
<evidence type="ECO:0000256" key="2">
    <source>
        <dbReference type="ARBA" id="ARBA00022692"/>
    </source>
</evidence>
<dbReference type="Pfam" id="PF07690">
    <property type="entry name" value="MFS_1"/>
    <property type="match status" value="1"/>
</dbReference>
<gene>
    <name evidence="7" type="ORF">ACFQJ9_20010</name>
</gene>
<dbReference type="InterPro" id="IPR052528">
    <property type="entry name" value="Sugar_transport-like"/>
</dbReference>
<accession>A0ABD5Z910</accession>
<evidence type="ECO:0000313" key="8">
    <source>
        <dbReference type="Proteomes" id="UP001596447"/>
    </source>
</evidence>
<feature type="transmembrane region" description="Helical" evidence="5">
    <location>
        <begin position="256"/>
        <end position="279"/>
    </location>
</feature>
<protein>
    <submittedName>
        <fullName evidence="7">MFS transporter</fullName>
    </submittedName>
</protein>
<feature type="transmembrane region" description="Helical" evidence="5">
    <location>
        <begin position="45"/>
        <end position="68"/>
    </location>
</feature>
<feature type="transmembrane region" description="Helical" evidence="5">
    <location>
        <begin position="227"/>
        <end position="250"/>
    </location>
</feature>
<comment type="subcellular location">
    <subcellularLocation>
        <location evidence="1">Membrane</location>
        <topology evidence="1">Multi-pass membrane protein</topology>
    </subcellularLocation>
</comment>
<evidence type="ECO:0000259" key="6">
    <source>
        <dbReference type="PROSITE" id="PS50850"/>
    </source>
</evidence>
<dbReference type="Pfam" id="PF00083">
    <property type="entry name" value="Sugar_tr"/>
    <property type="match status" value="1"/>
</dbReference>
<dbReference type="AlphaFoldDB" id="A0ABD5Z910"/>
<dbReference type="InterPro" id="IPR001958">
    <property type="entry name" value="Tet-R_TetA/multi-R_MdtG-like"/>
</dbReference>
<dbReference type="RefSeq" id="WP_279528404.1">
    <property type="nucleotide sequence ID" value="NZ_CP122312.1"/>
</dbReference>
<name>A0ABD5Z910_9EURY</name>
<comment type="caution">
    <text evidence="7">The sequence shown here is derived from an EMBL/GenBank/DDBJ whole genome shotgun (WGS) entry which is preliminary data.</text>
</comment>
<evidence type="ECO:0000256" key="1">
    <source>
        <dbReference type="ARBA" id="ARBA00004141"/>
    </source>
</evidence>
<feature type="transmembrane region" description="Helical" evidence="5">
    <location>
        <begin position="169"/>
        <end position="187"/>
    </location>
</feature>
<dbReference type="InterPro" id="IPR005828">
    <property type="entry name" value="MFS_sugar_transport-like"/>
</dbReference>
<dbReference type="PROSITE" id="PS50850">
    <property type="entry name" value="MFS"/>
    <property type="match status" value="1"/>
</dbReference>
<evidence type="ECO:0000256" key="4">
    <source>
        <dbReference type="ARBA" id="ARBA00023136"/>
    </source>
</evidence>
<evidence type="ECO:0000256" key="5">
    <source>
        <dbReference type="SAM" id="Phobius"/>
    </source>
</evidence>
<dbReference type="InterPro" id="IPR036259">
    <property type="entry name" value="MFS_trans_sf"/>
</dbReference>
<feature type="domain" description="Major facilitator superfamily (MFS) profile" evidence="6">
    <location>
        <begin position="13"/>
        <end position="410"/>
    </location>
</feature>
<reference evidence="7 8" key="1">
    <citation type="journal article" date="2019" name="Int. J. Syst. Evol. Microbiol.">
        <title>The Global Catalogue of Microorganisms (GCM) 10K type strain sequencing project: providing services to taxonomists for standard genome sequencing and annotation.</title>
        <authorList>
            <consortium name="The Broad Institute Genomics Platform"/>
            <consortium name="The Broad Institute Genome Sequencing Center for Infectious Disease"/>
            <person name="Wu L."/>
            <person name="Ma J."/>
        </authorList>
    </citation>
    <scope>NUCLEOTIDE SEQUENCE [LARGE SCALE GENOMIC DNA]</scope>
    <source>
        <strain evidence="7 8">XZGYJ-43</strain>
    </source>
</reference>
<keyword evidence="3 5" id="KW-1133">Transmembrane helix</keyword>